<dbReference type="EMBL" id="LR796625">
    <property type="protein sequence ID" value="CAB4155278.1"/>
    <property type="molecule type" value="Genomic_DNA"/>
</dbReference>
<dbReference type="EMBL" id="LR796859">
    <property type="protein sequence ID" value="CAB4170465.1"/>
    <property type="molecule type" value="Genomic_DNA"/>
</dbReference>
<evidence type="ECO:0000313" key="2">
    <source>
        <dbReference type="EMBL" id="CAB4155278.1"/>
    </source>
</evidence>
<reference evidence="3" key="1">
    <citation type="submission" date="2020-05" db="EMBL/GenBank/DDBJ databases">
        <authorList>
            <person name="Chiriac C."/>
            <person name="Salcher M."/>
            <person name="Ghai R."/>
            <person name="Kavagutti S V."/>
        </authorList>
    </citation>
    <scope>NUCLEOTIDE SEQUENCE</scope>
</reference>
<evidence type="ECO:0000259" key="1">
    <source>
        <dbReference type="Pfam" id="PF12705"/>
    </source>
</evidence>
<proteinExistence type="predicted"/>
<organism evidence="3">
    <name type="scientific">uncultured Caudovirales phage</name>
    <dbReference type="NCBI Taxonomy" id="2100421"/>
    <lineage>
        <taxon>Viruses</taxon>
        <taxon>Duplodnaviria</taxon>
        <taxon>Heunggongvirae</taxon>
        <taxon>Uroviricota</taxon>
        <taxon>Caudoviricetes</taxon>
        <taxon>Peduoviridae</taxon>
        <taxon>Maltschvirus</taxon>
        <taxon>Maltschvirus maltsch</taxon>
    </lineage>
</organism>
<dbReference type="Pfam" id="PF12705">
    <property type="entry name" value="PDDEXK_1"/>
    <property type="match status" value="1"/>
</dbReference>
<dbReference type="EMBL" id="LR797270">
    <property type="protein sequence ID" value="CAB4198605.1"/>
    <property type="molecule type" value="Genomic_DNA"/>
</dbReference>
<dbReference type="Gene3D" id="3.90.320.10">
    <property type="match status" value="1"/>
</dbReference>
<gene>
    <name evidence="4" type="ORF">UFOVP1307_173</name>
    <name evidence="2" type="ORF">UFOVP651_173</name>
    <name evidence="3" type="ORF">UFOVP902_29</name>
</gene>
<evidence type="ECO:0000313" key="4">
    <source>
        <dbReference type="EMBL" id="CAB4198605.1"/>
    </source>
</evidence>
<name>A0A6J5PMT2_9CAUD</name>
<dbReference type="InterPro" id="IPR011604">
    <property type="entry name" value="PDDEXK-like_dom_sf"/>
</dbReference>
<evidence type="ECO:0000313" key="3">
    <source>
        <dbReference type="EMBL" id="CAB4170465.1"/>
    </source>
</evidence>
<accession>A0A6J5PMT2</accession>
<dbReference type="SUPFAM" id="SSF52980">
    <property type="entry name" value="Restriction endonuclease-like"/>
    <property type="match status" value="1"/>
</dbReference>
<dbReference type="InterPro" id="IPR011335">
    <property type="entry name" value="Restrct_endonuc-II-like"/>
</dbReference>
<dbReference type="InterPro" id="IPR038726">
    <property type="entry name" value="PDDEXK_AddAB-type"/>
</dbReference>
<protein>
    <submittedName>
        <fullName evidence="3">PD-(D/E)XK nuclease superfamily</fullName>
    </submittedName>
</protein>
<sequence length="319" mass="36940">MKENVNYIAPIYKLALRDATTVPRKISYSQWSMYEKCPQQWKLAYIDGLAPFQSSIDTCFGTAFHETLQTYLTVMYTDSIKSADRIDLQGLLTTNLRSEYLRTVTAMNGEHYSNPLQLAEYLEDGVAILNWFKNRRSTYFSTKDWELVAIEMELCTQASAKNPSVFWYGFIDVVLRNTKTNEILILDIKTSRSGWNKYQKADSIKMAQLIAYKNYFHQQFGTPIEKIDVEFFIVKRKLIEDSMFPQKRVQQLRPASGSVTQRKVQKSIDAFVESCFDLEGNKNADRNYLAIAGKGSKNCKYCPFKEDYANCSKEARIRE</sequence>
<feature type="domain" description="PD-(D/E)XK endonuclease-like" evidence="1">
    <location>
        <begin position="26"/>
        <end position="305"/>
    </location>
</feature>